<evidence type="ECO:0000313" key="1">
    <source>
        <dbReference type="EMBL" id="HDX32433.1"/>
    </source>
</evidence>
<gene>
    <name evidence="1" type="ORF">ENQ20_13240</name>
</gene>
<protein>
    <submittedName>
        <fullName evidence="1">Uncharacterized protein</fullName>
    </submittedName>
</protein>
<dbReference type="EMBL" id="DSMG01000134">
    <property type="protein sequence ID" value="HDX32433.1"/>
    <property type="molecule type" value="Genomic_DNA"/>
</dbReference>
<dbReference type="AlphaFoldDB" id="A0A7C1FM76"/>
<accession>A0A7C1FM76</accession>
<reference evidence="1" key="1">
    <citation type="journal article" date="2020" name="mSystems">
        <title>Genome- and Community-Level Interaction Insights into Carbon Utilization and Element Cycling Functions of Hydrothermarchaeota in Hydrothermal Sediment.</title>
        <authorList>
            <person name="Zhou Z."/>
            <person name="Liu Y."/>
            <person name="Xu W."/>
            <person name="Pan J."/>
            <person name="Luo Z.H."/>
            <person name="Li M."/>
        </authorList>
    </citation>
    <scope>NUCLEOTIDE SEQUENCE [LARGE SCALE GENOMIC DNA]</scope>
    <source>
        <strain evidence="1">SpSt-289</strain>
    </source>
</reference>
<sequence length="221" mass="25647">MRSMQPILAIIDVDIMCGKDETAREQMLHNLRRYRGEGVKPLWTNWLRQRADLRFTCLIHDVADFNRFMLDVVRSVDGVRETSTLLSFGGRADIDTLLELEMEVSTNNMVAVNVMLDVQPGMDRQCFQALLDLPPHPEVKRVWLLNCYHSHNFDLMLLLLGKRLSSITGYVMSWVRTTPGVIDTELQTVMDWRWLASPDDLVDLVELFFTRTALDSQQERF</sequence>
<organism evidence="1">
    <name type="scientific">Caldilinea aerophila</name>
    <dbReference type="NCBI Taxonomy" id="133453"/>
    <lineage>
        <taxon>Bacteria</taxon>
        <taxon>Bacillati</taxon>
        <taxon>Chloroflexota</taxon>
        <taxon>Caldilineae</taxon>
        <taxon>Caldilineales</taxon>
        <taxon>Caldilineaceae</taxon>
        <taxon>Caldilinea</taxon>
    </lineage>
</organism>
<name>A0A7C1FM76_9CHLR</name>
<comment type="caution">
    <text evidence="1">The sequence shown here is derived from an EMBL/GenBank/DDBJ whole genome shotgun (WGS) entry which is preliminary data.</text>
</comment>
<proteinExistence type="predicted"/>